<feature type="compositionally biased region" description="Low complexity" evidence="1">
    <location>
        <begin position="271"/>
        <end position="315"/>
    </location>
</feature>
<dbReference type="EMBL" id="KQ087248">
    <property type="protein sequence ID" value="KLT39837.1"/>
    <property type="molecule type" value="Genomic_DNA"/>
</dbReference>
<sequence length="501" mass="53058">MRSYSLLALLATAGPAGAAPVPDTTPSGNSTNSPPSALAPAGTIATDISASTWLYYAPDSSPFTLDLHETLEMDAHMAALRGMKATFVPASASRWLKVDVDKRTLSGAAPHPHRGTDVYVTLRALWKGQPHDSHIVVRLVPRPAGRTGAIVGGVMGGVAFLGAVAMGVWAKRRYRKEEDVHIDDTASGFWRWRYREGDEEQRSQSCSTIFLSETTDGQVSSDDSSEEAVEGSEKEDDGSERTAEEVGADDKGPEADDEGEEADNEVEEVASDSSSERTVVPRSSSSSTGSTTIVSGSASVGFESSQAFSRSSSPSTIRGPRAHSPAPYANECAFCPASAHQLHQLVTAPTQTTESNDTEGDAVDEAAAAGYTRPFLVCGKTSVHMPLAPPITLAVPRPSTAPFVRTATGIQDVPFTSGQFPAGWTVIWPSTYWRNTGPCFASYVASATDDPALQITPGDFEPRAPAARKAMPPIALPLAVQRMVVRTRRAFYPSTIVANGA</sequence>
<dbReference type="Proteomes" id="UP000053611">
    <property type="component" value="Unassembled WGS sequence"/>
</dbReference>
<evidence type="ECO:0000256" key="1">
    <source>
        <dbReference type="SAM" id="MobiDB-lite"/>
    </source>
</evidence>
<feature type="compositionally biased region" description="Basic and acidic residues" evidence="1">
    <location>
        <begin position="239"/>
        <end position="254"/>
    </location>
</feature>
<feature type="compositionally biased region" description="Low complexity" evidence="1">
    <location>
        <begin position="15"/>
        <end position="36"/>
    </location>
</feature>
<protein>
    <submittedName>
        <fullName evidence="4">Uncharacterized protein</fullName>
    </submittedName>
</protein>
<organism evidence="4 5">
    <name type="scientific">Cutaneotrichosporon oleaginosum</name>
    <dbReference type="NCBI Taxonomy" id="879819"/>
    <lineage>
        <taxon>Eukaryota</taxon>
        <taxon>Fungi</taxon>
        <taxon>Dikarya</taxon>
        <taxon>Basidiomycota</taxon>
        <taxon>Agaricomycotina</taxon>
        <taxon>Tremellomycetes</taxon>
        <taxon>Trichosporonales</taxon>
        <taxon>Trichosporonaceae</taxon>
        <taxon>Cutaneotrichosporon</taxon>
    </lineage>
</organism>
<keyword evidence="2" id="KW-0472">Membrane</keyword>
<evidence type="ECO:0000256" key="3">
    <source>
        <dbReference type="SAM" id="SignalP"/>
    </source>
</evidence>
<feature type="compositionally biased region" description="Acidic residues" evidence="1">
    <location>
        <begin position="255"/>
        <end position="270"/>
    </location>
</feature>
<proteinExistence type="predicted"/>
<dbReference type="AlphaFoldDB" id="A0A0J0XFI7"/>
<evidence type="ECO:0000256" key="2">
    <source>
        <dbReference type="SAM" id="Phobius"/>
    </source>
</evidence>
<name>A0A0J0XFI7_9TREE</name>
<feature type="compositionally biased region" description="Acidic residues" evidence="1">
    <location>
        <begin position="223"/>
        <end position="238"/>
    </location>
</feature>
<feature type="signal peptide" evidence="3">
    <location>
        <begin position="1"/>
        <end position="18"/>
    </location>
</feature>
<accession>A0A0J0XFI7</accession>
<keyword evidence="5" id="KW-1185">Reference proteome</keyword>
<evidence type="ECO:0000313" key="4">
    <source>
        <dbReference type="EMBL" id="KLT39837.1"/>
    </source>
</evidence>
<feature type="chain" id="PRO_5005245388" evidence="3">
    <location>
        <begin position="19"/>
        <end position="501"/>
    </location>
</feature>
<gene>
    <name evidence="4" type="ORF">CC85DRAFT_293599</name>
</gene>
<feature type="region of interest" description="Disordered" evidence="1">
    <location>
        <begin position="212"/>
        <end position="324"/>
    </location>
</feature>
<evidence type="ECO:0000313" key="5">
    <source>
        <dbReference type="Proteomes" id="UP000053611"/>
    </source>
</evidence>
<feature type="region of interest" description="Disordered" evidence="1">
    <location>
        <begin position="15"/>
        <end position="40"/>
    </location>
</feature>
<keyword evidence="2" id="KW-1133">Transmembrane helix</keyword>
<keyword evidence="3" id="KW-0732">Signal</keyword>
<keyword evidence="2" id="KW-0812">Transmembrane</keyword>
<reference evidence="4 5" key="1">
    <citation type="submission" date="2015-03" db="EMBL/GenBank/DDBJ databases">
        <title>Genomics and transcriptomics of the oil-accumulating basidiomycete yeast T. oleaginosus allow insights into substrate utilization and the diverse evolutionary trajectories of mating systems in fungi.</title>
        <authorList>
            <consortium name="DOE Joint Genome Institute"/>
            <person name="Kourist R."/>
            <person name="Kracht O."/>
            <person name="Bracharz F."/>
            <person name="Lipzen A."/>
            <person name="Nolan M."/>
            <person name="Ohm R."/>
            <person name="Grigoriev I."/>
            <person name="Sun S."/>
            <person name="Heitman J."/>
            <person name="Bruck T."/>
            <person name="Nowrousian M."/>
        </authorList>
    </citation>
    <scope>NUCLEOTIDE SEQUENCE [LARGE SCALE GENOMIC DNA]</scope>
    <source>
        <strain evidence="4 5">IBC0246</strain>
    </source>
</reference>
<feature type="transmembrane region" description="Helical" evidence="2">
    <location>
        <begin position="148"/>
        <end position="169"/>
    </location>
</feature>